<name>A0ABT6ASW1_9BURK</name>
<protein>
    <submittedName>
        <fullName evidence="3">Beta-ketoacyl synthase N-terminal-like domain-containing protein</fullName>
    </submittedName>
</protein>
<dbReference type="EMBL" id="JARJLM010000351">
    <property type="protein sequence ID" value="MDF3835347.1"/>
    <property type="molecule type" value="Genomic_DNA"/>
</dbReference>
<dbReference type="SUPFAM" id="SSF53901">
    <property type="entry name" value="Thiolase-like"/>
    <property type="match status" value="1"/>
</dbReference>
<dbReference type="RefSeq" id="WP_276266156.1">
    <property type="nucleotide sequence ID" value="NZ_JARJLM010000351.1"/>
</dbReference>
<feature type="domain" description="Beta-ketoacyl synthase-like N-terminal" evidence="2">
    <location>
        <begin position="56"/>
        <end position="179"/>
    </location>
</feature>
<dbReference type="PANTHER" id="PTHR11712">
    <property type="entry name" value="POLYKETIDE SYNTHASE-RELATED"/>
    <property type="match status" value="1"/>
</dbReference>
<accession>A0ABT6ASW1</accession>
<dbReference type="Proteomes" id="UP001216674">
    <property type="component" value="Unassembled WGS sequence"/>
</dbReference>
<dbReference type="Pfam" id="PF00109">
    <property type="entry name" value="ketoacyl-synt"/>
    <property type="match status" value="1"/>
</dbReference>
<sequence length="345" mass="36038">MSTNRAPIAITGFGWEIPTFGVQPSLTEALQHAQVDNPLFSPELTLGKKGLRYKERSTLMAMCAAKLALQHAGLVDDASRKLDDPGFGVAVASNTGNLDTVCRAADTIRREHVNATSPMDLPNASSNIVASTIAIRFGLKALNLMICSGASASLDALIVAANAIRNGRAQRMLVATVESGGSALCSLLAGGRQELDEAEAPLLEGAGAVVLEARDYALDRGAIIHGYLSDHMYAHADAHDAQPASDWFTRQQSKSIYLPGGSFLSRMASGHDQVIDLGGPITRSYGSAALLQLIHACEQLRGAAPVRGFDPAGDGVVIVGGGNWMDRRGGAVAVDAPGRADGTAR</sequence>
<dbReference type="InterPro" id="IPR014030">
    <property type="entry name" value="Ketoacyl_synth_N"/>
</dbReference>
<comment type="caution">
    <text evidence="3">The sequence shown here is derived from an EMBL/GenBank/DDBJ whole genome shotgun (WGS) entry which is preliminary data.</text>
</comment>
<dbReference type="InterPro" id="IPR016039">
    <property type="entry name" value="Thiolase-like"/>
</dbReference>
<reference evidence="3 4" key="1">
    <citation type="submission" date="2023-03" db="EMBL/GenBank/DDBJ databases">
        <title>Draft assemblies of triclosan tolerant bacteria isolated from returned activated sludge.</title>
        <authorList>
            <person name="Van Hamelsveld S."/>
        </authorList>
    </citation>
    <scope>NUCLEOTIDE SEQUENCE [LARGE SCALE GENOMIC DNA]</scope>
    <source>
        <strain evidence="3 4">GW210010_S58</strain>
    </source>
</reference>
<dbReference type="PANTHER" id="PTHR11712:SF336">
    <property type="entry name" value="3-OXOACYL-[ACYL-CARRIER-PROTEIN] SYNTHASE, MITOCHONDRIAL"/>
    <property type="match status" value="1"/>
</dbReference>
<evidence type="ECO:0000256" key="1">
    <source>
        <dbReference type="ARBA" id="ARBA00022679"/>
    </source>
</evidence>
<keyword evidence="4" id="KW-1185">Reference proteome</keyword>
<evidence type="ECO:0000313" key="3">
    <source>
        <dbReference type="EMBL" id="MDF3835347.1"/>
    </source>
</evidence>
<dbReference type="InterPro" id="IPR000794">
    <property type="entry name" value="Beta-ketoacyl_synthase"/>
</dbReference>
<evidence type="ECO:0000259" key="2">
    <source>
        <dbReference type="Pfam" id="PF00109"/>
    </source>
</evidence>
<evidence type="ECO:0000313" key="4">
    <source>
        <dbReference type="Proteomes" id="UP001216674"/>
    </source>
</evidence>
<proteinExistence type="predicted"/>
<dbReference type="Gene3D" id="3.40.47.10">
    <property type="match status" value="1"/>
</dbReference>
<gene>
    <name evidence="3" type="ORF">P3W85_20655</name>
</gene>
<keyword evidence="1" id="KW-0808">Transferase</keyword>
<organism evidence="3 4">
    <name type="scientific">Cupriavidus basilensis</name>
    <dbReference type="NCBI Taxonomy" id="68895"/>
    <lineage>
        <taxon>Bacteria</taxon>
        <taxon>Pseudomonadati</taxon>
        <taxon>Pseudomonadota</taxon>
        <taxon>Betaproteobacteria</taxon>
        <taxon>Burkholderiales</taxon>
        <taxon>Burkholderiaceae</taxon>
        <taxon>Cupriavidus</taxon>
    </lineage>
</organism>